<keyword evidence="1" id="KW-1133">Transmembrane helix</keyword>
<feature type="transmembrane region" description="Helical" evidence="1">
    <location>
        <begin position="874"/>
        <end position="894"/>
    </location>
</feature>
<proteinExistence type="predicted"/>
<dbReference type="InterPro" id="IPR001036">
    <property type="entry name" value="Acrflvin-R"/>
</dbReference>
<protein>
    <submittedName>
        <fullName evidence="2">Efflux RND transporter permease subunit</fullName>
    </submittedName>
</protein>
<feature type="transmembrane region" description="Helical" evidence="1">
    <location>
        <begin position="21"/>
        <end position="42"/>
    </location>
</feature>
<dbReference type="PANTHER" id="PTHR32063:SF0">
    <property type="entry name" value="SWARMING MOTILITY PROTEIN SWRC"/>
    <property type="match status" value="1"/>
</dbReference>
<dbReference type="KEGG" id="nik:F5I99_17025"/>
<dbReference type="EMBL" id="CP044222">
    <property type="protein sequence ID" value="QEW08058.1"/>
    <property type="molecule type" value="Genomic_DNA"/>
</dbReference>
<dbReference type="InterPro" id="IPR027463">
    <property type="entry name" value="AcrB_DN_DC_subdom"/>
</dbReference>
<gene>
    <name evidence="2" type="ORF">F5I99_17025</name>
</gene>
<feature type="transmembrane region" description="Helical" evidence="1">
    <location>
        <begin position="538"/>
        <end position="556"/>
    </location>
</feature>
<dbReference type="RefSeq" id="WP_151058100.1">
    <property type="nucleotide sequence ID" value="NZ_CP044222.1"/>
</dbReference>
<evidence type="ECO:0000313" key="3">
    <source>
        <dbReference type="Proteomes" id="UP000325606"/>
    </source>
</evidence>
<dbReference type="Gene3D" id="1.20.1640.10">
    <property type="entry name" value="Multidrug efflux transporter AcrB transmembrane domain"/>
    <property type="match status" value="2"/>
</dbReference>
<dbReference type="Proteomes" id="UP000325606">
    <property type="component" value="Chromosome"/>
</dbReference>
<keyword evidence="1" id="KW-0472">Membrane</keyword>
<dbReference type="SUPFAM" id="SSF82866">
    <property type="entry name" value="Multidrug efflux transporter AcrB transmembrane domain"/>
    <property type="match status" value="2"/>
</dbReference>
<dbReference type="PRINTS" id="PR00702">
    <property type="entry name" value="ACRIFLAVINRP"/>
</dbReference>
<dbReference type="Gene3D" id="3.30.70.1440">
    <property type="entry name" value="Multidrug efflux transporter AcrB pore domain"/>
    <property type="match status" value="1"/>
</dbReference>
<evidence type="ECO:0000313" key="2">
    <source>
        <dbReference type="EMBL" id="QEW08058.1"/>
    </source>
</evidence>
<accession>A0A5J6LHT7</accession>
<feature type="transmembrane region" description="Helical" evidence="1">
    <location>
        <begin position="374"/>
        <end position="394"/>
    </location>
</feature>
<dbReference type="Gene3D" id="3.30.70.1430">
    <property type="entry name" value="Multidrug efflux transporter AcrB pore domain"/>
    <property type="match status" value="2"/>
</dbReference>
<feature type="transmembrane region" description="Helical" evidence="1">
    <location>
        <begin position="348"/>
        <end position="367"/>
    </location>
</feature>
<dbReference type="GO" id="GO:0042910">
    <property type="term" value="F:xenobiotic transmembrane transporter activity"/>
    <property type="evidence" value="ECO:0007669"/>
    <property type="project" value="TreeGrafter"/>
</dbReference>
<keyword evidence="1" id="KW-0812">Transmembrane</keyword>
<name>A0A5J6LHT7_9GAMM</name>
<feature type="transmembrane region" description="Helical" evidence="1">
    <location>
        <begin position="457"/>
        <end position="474"/>
    </location>
</feature>
<sequence>MEPVPVETSKRHGSGLAGWSIEHPIGVTMIALAVIVVGIFSLSRLSVDLLPRLIYPEISVRISDPGVPALVMEDRITRFVEEQLAITEDMINIQSSTSQGRSSVDLIFPYGKDIDIALRDASTRLDRARRLLPDTIDQPTIFKRDPSQIPVMQYAISSGLRSPVELRSWVEDVFSKWFINLPGVAAAEVGGGLEREIQILPDPVRLAGLGLDVDDVVEALLRNHREDPSGRLRTDRQEISGRISGRFDSVEALAGLSIELPAGGQVSLDDVAQILDTHKDERLRIRANGTPALQLSIQSQPDANTISVANHVQERMHWLSDQGLLPTDIDIYPITDQSIYVRQALNNSVLAVVSGALLAMSVVYVFLGNLRRTLIIGSAIPIAVMVTFVLMGLGNLTLNIMTLGGLALGVGMLVDNTIVMLENIYRHQREGESSHDDAANAAAEVNSAILASTSTNLAAILPFLFVGGLVGLLFRELIITISAAVVASMVIALTLVPALASRVLTHKTSRFRHLIDRFINILQTGYANLISQVLQFRWPIPLVFILLLLVSLPTFISGSQTFLPTLDDGQVDLRVIGDPDITLDEMDRRVLIIEQLARQDPDVDSVFVVSGGFVWGRASREAANQASMTVQLTSLSERQISSQQWINRMNQQIAEQQLAGIQVRMRQRGIRGIRTSTSDDDISVRIQGPELDVLDSLAGETVNRLEALPGIQNLGYSSEEQVLELDFKVDRQRAAALGIDVQDINEALIMALEGRVVTDFYEGGRGYDMRVKLPEHLAEDVQDLESVMLFPASEGRQTLYLGDLAEVDLTKAPGNILRDSQMRIVEISASLVDGYPLGEVLAAIEVALVGMPLPDGYSRFDGGAAQTLKEGQKLTGVLLLLALFLVFVVMAVQYESLRNPLVIILSVPFSAIGVAGGLTLLGMPLSMPVWLGMIMLAGIVVNNAIVLVEYIELQQDRGMQRDDAIIAAARLRLRPILMTTMTTVAGMLPLAIGMGEGSEMLQPLAVAIVFGLSFSMLVGLLLVPVIYSYFHPAMRKAQRFSQAEPYVAS</sequence>
<organism evidence="2 3">
    <name type="scientific">Nitrincola iocasae</name>
    <dbReference type="NCBI Taxonomy" id="2614693"/>
    <lineage>
        <taxon>Bacteria</taxon>
        <taxon>Pseudomonadati</taxon>
        <taxon>Pseudomonadota</taxon>
        <taxon>Gammaproteobacteria</taxon>
        <taxon>Oceanospirillales</taxon>
        <taxon>Oceanospirillaceae</taxon>
        <taxon>Nitrincola</taxon>
    </lineage>
</organism>
<feature type="transmembrane region" description="Helical" evidence="1">
    <location>
        <begin position="929"/>
        <end position="951"/>
    </location>
</feature>
<feature type="transmembrane region" description="Helical" evidence="1">
    <location>
        <begin position="400"/>
        <end position="421"/>
    </location>
</feature>
<dbReference type="SUPFAM" id="SSF82714">
    <property type="entry name" value="Multidrug efflux transporter AcrB TolC docking domain, DN and DC subdomains"/>
    <property type="match status" value="2"/>
</dbReference>
<feature type="transmembrane region" description="Helical" evidence="1">
    <location>
        <begin position="480"/>
        <end position="500"/>
    </location>
</feature>
<keyword evidence="3" id="KW-1185">Reference proteome</keyword>
<dbReference type="GO" id="GO:0005886">
    <property type="term" value="C:plasma membrane"/>
    <property type="evidence" value="ECO:0007669"/>
    <property type="project" value="TreeGrafter"/>
</dbReference>
<dbReference type="Gene3D" id="3.30.2090.10">
    <property type="entry name" value="Multidrug efflux transporter AcrB TolC docking domain, DN and DC subdomains"/>
    <property type="match status" value="2"/>
</dbReference>
<dbReference type="Pfam" id="PF00873">
    <property type="entry name" value="ACR_tran"/>
    <property type="match status" value="1"/>
</dbReference>
<feature type="transmembrane region" description="Helical" evidence="1">
    <location>
        <begin position="1004"/>
        <end position="1030"/>
    </location>
</feature>
<dbReference type="SUPFAM" id="SSF82693">
    <property type="entry name" value="Multidrug efflux transporter AcrB pore domain, PN1, PN2, PC1 and PC2 subdomains"/>
    <property type="match status" value="3"/>
</dbReference>
<dbReference type="PANTHER" id="PTHR32063">
    <property type="match status" value="1"/>
</dbReference>
<feature type="transmembrane region" description="Helical" evidence="1">
    <location>
        <begin position="901"/>
        <end position="923"/>
    </location>
</feature>
<reference evidence="2 3" key="1">
    <citation type="submission" date="2019-09" db="EMBL/GenBank/DDBJ databases">
        <title>Nitrincola iocasae sp. nov., a bacterium isolated from the sediment collected at a cold seep field in South China Sea.</title>
        <authorList>
            <person name="Zhang H."/>
            <person name="Wang H."/>
            <person name="Li C."/>
        </authorList>
    </citation>
    <scope>NUCLEOTIDE SEQUENCE [LARGE SCALE GENOMIC DNA]</scope>
    <source>
        <strain evidence="2 3">KXZD1103</strain>
    </source>
</reference>
<evidence type="ECO:0000256" key="1">
    <source>
        <dbReference type="SAM" id="Phobius"/>
    </source>
</evidence>
<dbReference type="AlphaFoldDB" id="A0A5J6LHT7"/>
<feature type="transmembrane region" description="Helical" evidence="1">
    <location>
        <begin position="971"/>
        <end position="992"/>
    </location>
</feature>
<dbReference type="Gene3D" id="3.30.70.1320">
    <property type="entry name" value="Multidrug efflux transporter AcrB pore domain like"/>
    <property type="match status" value="1"/>
</dbReference>